<dbReference type="NCBIfam" id="TIGR03604">
    <property type="entry name" value="TOMM_cyclo_SagD"/>
    <property type="match status" value="1"/>
</dbReference>
<dbReference type="InterPro" id="IPR027624">
    <property type="entry name" value="TOMM_cyclo_SagD"/>
</dbReference>
<feature type="region of interest" description="Disordered" evidence="1">
    <location>
        <begin position="265"/>
        <end position="285"/>
    </location>
</feature>
<evidence type="ECO:0000256" key="1">
    <source>
        <dbReference type="SAM" id="MobiDB-lite"/>
    </source>
</evidence>
<name>A0A941D6T7_9MICO</name>
<proteinExistence type="predicted"/>
<dbReference type="InterPro" id="IPR022291">
    <property type="entry name" value="Bacteriocin_synth_cyclodeHase"/>
</dbReference>
<evidence type="ECO:0000313" key="3">
    <source>
        <dbReference type="EMBL" id="MBR7742526.1"/>
    </source>
</evidence>
<dbReference type="PROSITE" id="PS51664">
    <property type="entry name" value="YCAO"/>
    <property type="match status" value="1"/>
</dbReference>
<dbReference type="Gene3D" id="3.30.40.250">
    <property type="match status" value="1"/>
</dbReference>
<protein>
    <submittedName>
        <fullName evidence="3">TOMM leader peptide-binding protein</fullName>
    </submittedName>
</protein>
<dbReference type="AlphaFoldDB" id="A0A941D6T7"/>
<dbReference type="Gene3D" id="3.40.50.720">
    <property type="entry name" value="NAD(P)-binding Rossmann-like Domain"/>
    <property type="match status" value="1"/>
</dbReference>
<keyword evidence="4" id="KW-1185">Reference proteome</keyword>
<organism evidence="3 4">
    <name type="scientific">Phycicoccus avicenniae</name>
    <dbReference type="NCBI Taxonomy" id="2828860"/>
    <lineage>
        <taxon>Bacteria</taxon>
        <taxon>Bacillati</taxon>
        <taxon>Actinomycetota</taxon>
        <taxon>Actinomycetes</taxon>
        <taxon>Micrococcales</taxon>
        <taxon>Intrasporangiaceae</taxon>
        <taxon>Phycicoccus</taxon>
    </lineage>
</organism>
<reference evidence="3" key="1">
    <citation type="submission" date="2021-04" db="EMBL/GenBank/DDBJ databases">
        <title>Phycicoccus avicenniae sp. nov., a novel endophytic actinomycetes isolated from branch of Avicennia mariana.</title>
        <authorList>
            <person name="Tuo L."/>
        </authorList>
    </citation>
    <scope>NUCLEOTIDE SEQUENCE</scope>
    <source>
        <strain evidence="3">BSK3Z-2</strain>
    </source>
</reference>
<evidence type="ECO:0000259" key="2">
    <source>
        <dbReference type="PROSITE" id="PS51664"/>
    </source>
</evidence>
<dbReference type="Gene3D" id="3.30.160.660">
    <property type="match status" value="1"/>
</dbReference>
<dbReference type="EMBL" id="JAGSNF010000004">
    <property type="protein sequence ID" value="MBR7742526.1"/>
    <property type="molecule type" value="Genomic_DNA"/>
</dbReference>
<gene>
    <name evidence="3" type="ORF">KC207_04390</name>
</gene>
<comment type="caution">
    <text evidence="3">The sequence shown here is derived from an EMBL/GenBank/DDBJ whole genome shotgun (WGS) entry which is preliminary data.</text>
</comment>
<dbReference type="PANTHER" id="PTHR37809">
    <property type="entry name" value="RIBOSOMAL PROTEIN S12 METHYLTHIOTRANSFERASE ACCESSORY FACTOR YCAO"/>
    <property type="match status" value="1"/>
</dbReference>
<feature type="compositionally biased region" description="Acidic residues" evidence="1">
    <location>
        <begin position="275"/>
        <end position="285"/>
    </location>
</feature>
<evidence type="ECO:0000313" key="4">
    <source>
        <dbReference type="Proteomes" id="UP000677016"/>
    </source>
</evidence>
<sequence>MRLKARPDLHHAPLPDGVYVSSGTGEFALSGWSGFADLLGRCLPLLGRGADEDELVTAIGTEKARPAVRHLVGQLEAHDMVLRLDALGTEEPDGEDRARHAELLAYLECRSSEPYAAFEEILSARVLLVGPDAALTVAGSALRELGISGDVEDTGGRDHDVAVTVLPRDRVGEIPPRARRVLPVVVGERAALVGPLVHDLHGWRRWRSLVERTLDRDGPGLDEAAGTAVAVSSAVHLLLQDLASVAGPDAYVVAGETLAVQALDLPRETGHDGDETTLDDADDEDHDADLGGWLVRLTDPWVGPAEPLDEDTLPQMPVALRRVRTPDGGVVVADGPDQRTAAAAAVLAVSRRLCGGGSAGASTLRWLLDGALRALADRAVGTSGVAVGGGDDARLAAALEAAGASPRLTAAHVPGLTWVLVRCALPDGRSTTAWGPDMGTATRDALSRAVAVHTLRGHGSALLGAPGTAALRDATPEQASALAEEIRGWLVARGFRLVGRRHPADPHVGAGPVHHGRVRLVESHEAARGPEDRRTGLQTLTALLTARTGADPVVTSGWEHDVLEEAVTRSRTSGRPLVPVRTGADAVVVGPLWSAASAAGCPACAETRRRTVLDHVLGVDLRQPATPAGPAPASLLDLAATTLRGTSPPREGEVLVVGADGVSRHHVLRHPTCPWCAPTPGSDAPQGLDLLDAPVDPEDPTRVAAGTPLLDADRLAAAVDDRYGPVRGILREEAVPYAMSMAVLAGGPVMGHGRALSFDRTRSVAVLEAYERLAGFPYEAPVVTDRTYREVAADAVDPLRLGRYSPAQLAHPSSKVEAYHPDLPLDWAWGVDLASGRARLVPAEVGFYQYDHAFKRDLRASRSAPPEQRRRVFLESSSGCALGSTLAEAVVHALFEVAERDAFLLAWHRGDPLPEVPARELADPVVDALVALVESRGLDVHFLRATQDVDLPVVWVLAVSRDGTFPASFTSAGSGADPVSAARSGLREVAQLATMPLDWDEDDARALVADSWRVRELEDHVRWSSAPEALERVTSVLGGPQVSLAEAFPGWPARLRPHDGSIRTTLGLVAGAFADAGLGEVVVVDQSTREHRDQELHVVKTVVPGTVPMVFGQAHQRLLGIPRLEAALAGRDPAAHPHDPHPFP</sequence>
<dbReference type="RefSeq" id="WP_211601694.1">
    <property type="nucleotide sequence ID" value="NZ_JAGSNF010000004.1"/>
</dbReference>
<dbReference type="Pfam" id="PF02624">
    <property type="entry name" value="YcaO"/>
    <property type="match status" value="1"/>
</dbReference>
<feature type="compositionally biased region" description="Basic and acidic residues" evidence="1">
    <location>
        <begin position="265"/>
        <end position="274"/>
    </location>
</feature>
<dbReference type="Gene3D" id="3.30.1330.230">
    <property type="match status" value="1"/>
</dbReference>
<dbReference type="InterPro" id="IPR003776">
    <property type="entry name" value="YcaO-like_dom"/>
</dbReference>
<dbReference type="NCBIfam" id="TIGR03882">
    <property type="entry name" value="cyclo_dehyd_2"/>
    <property type="match status" value="1"/>
</dbReference>
<dbReference type="Proteomes" id="UP000677016">
    <property type="component" value="Unassembled WGS sequence"/>
</dbReference>
<feature type="domain" description="YcaO" evidence="2">
    <location>
        <begin position="753"/>
        <end position="1144"/>
    </location>
</feature>
<dbReference type="PANTHER" id="PTHR37809:SF1">
    <property type="entry name" value="RIBOSOMAL PROTEIN S12 METHYLTHIOTRANSFERASE ACCESSORY FACTOR YCAO"/>
    <property type="match status" value="1"/>
</dbReference>
<accession>A0A941D6T7</accession>